<dbReference type="Proteomes" id="UP000557566">
    <property type="component" value="Unassembled WGS sequence"/>
</dbReference>
<proteinExistence type="predicted"/>
<protein>
    <submittedName>
        <fullName evidence="1">Uncharacterized protein</fullName>
    </submittedName>
</protein>
<evidence type="ECO:0000313" key="2">
    <source>
        <dbReference type="Proteomes" id="UP000557566"/>
    </source>
</evidence>
<evidence type="ECO:0000313" key="1">
    <source>
        <dbReference type="EMBL" id="KAF4513569.1"/>
    </source>
</evidence>
<dbReference type="AlphaFoldDB" id="A0A8H4PZZ6"/>
<organism evidence="1 2">
    <name type="scientific">Ophiocordyceps sinensis</name>
    <dbReference type="NCBI Taxonomy" id="72228"/>
    <lineage>
        <taxon>Eukaryota</taxon>
        <taxon>Fungi</taxon>
        <taxon>Dikarya</taxon>
        <taxon>Ascomycota</taxon>
        <taxon>Pezizomycotina</taxon>
        <taxon>Sordariomycetes</taxon>
        <taxon>Hypocreomycetidae</taxon>
        <taxon>Hypocreales</taxon>
        <taxon>Ophiocordycipitaceae</taxon>
        <taxon>Ophiocordyceps</taxon>
    </lineage>
</organism>
<dbReference type="EMBL" id="JAAVMX010000001">
    <property type="protein sequence ID" value="KAF4513569.1"/>
    <property type="molecule type" value="Genomic_DNA"/>
</dbReference>
<accession>A0A8H4PZZ6</accession>
<comment type="caution">
    <text evidence="1">The sequence shown here is derived from an EMBL/GenBank/DDBJ whole genome shotgun (WGS) entry which is preliminary data.</text>
</comment>
<sequence>MPAFHVQPIFPVRPIWDLSQEEDRRNAASWMTLVIGTMFHGPTTISNDLATVQEQKFWQDPVSYAGYTTADYIVIIRWYLTAFMGTVIYLQKRLTASKQLGMKATMKVDGKPRTISSLLESIKAAFTCDITQTTSCCEDVWPLVLDIIQDRLNKTPHNLTAYIEYNEFEDLAIQLLPPTSNEVIYAPDRLKQLTRPCRRCPPGEYS</sequence>
<keyword evidence="2" id="KW-1185">Reference proteome</keyword>
<name>A0A8H4PZZ6_9HYPO</name>
<reference evidence="1 2" key="1">
    <citation type="journal article" date="2020" name="Genome Biol. Evol.">
        <title>A new high-quality draft genome assembly of the Chinese cordyceps Ophiocordyceps sinensis.</title>
        <authorList>
            <person name="Shu R."/>
            <person name="Zhang J."/>
            <person name="Meng Q."/>
            <person name="Zhang H."/>
            <person name="Zhou G."/>
            <person name="Li M."/>
            <person name="Wu P."/>
            <person name="Zhao Y."/>
            <person name="Chen C."/>
            <person name="Qin Q."/>
        </authorList>
    </citation>
    <scope>NUCLEOTIDE SEQUENCE [LARGE SCALE GENOMIC DNA]</scope>
    <source>
        <strain evidence="1 2">IOZ07</strain>
    </source>
</reference>
<gene>
    <name evidence="1" type="ORF">G6O67_000824</name>
</gene>